<dbReference type="PROSITE" id="PS51194">
    <property type="entry name" value="HELICASE_CTER"/>
    <property type="match status" value="1"/>
</dbReference>
<dbReference type="EMBL" id="MVBO01000201">
    <property type="protein sequence ID" value="OZJ02021.1"/>
    <property type="molecule type" value="Genomic_DNA"/>
</dbReference>
<feature type="region of interest" description="Disordered" evidence="6">
    <location>
        <begin position="1677"/>
        <end position="1725"/>
    </location>
</feature>
<dbReference type="InterPro" id="IPR002913">
    <property type="entry name" value="START_lipid-bd_dom"/>
</dbReference>
<dbReference type="Proteomes" id="UP000242875">
    <property type="component" value="Unassembled WGS sequence"/>
</dbReference>
<feature type="domain" description="START" evidence="7">
    <location>
        <begin position="1010"/>
        <end position="1175"/>
    </location>
</feature>
<feature type="region of interest" description="Disordered" evidence="6">
    <location>
        <begin position="542"/>
        <end position="635"/>
    </location>
</feature>
<keyword evidence="4 5" id="KW-0694">RNA-binding</keyword>
<dbReference type="PROSITE" id="PS51192">
    <property type="entry name" value="HELICASE_ATP_BIND_1"/>
    <property type="match status" value="1"/>
</dbReference>
<evidence type="ECO:0000313" key="11">
    <source>
        <dbReference type="Proteomes" id="UP000242875"/>
    </source>
</evidence>
<keyword evidence="1 5" id="KW-0547">Nucleotide-binding</keyword>
<feature type="region of interest" description="Disordered" evidence="6">
    <location>
        <begin position="882"/>
        <end position="986"/>
    </location>
</feature>
<dbReference type="InterPro" id="IPR023393">
    <property type="entry name" value="START-like_dom_sf"/>
</dbReference>
<keyword evidence="11" id="KW-1185">Reference proteome</keyword>
<dbReference type="SMART" id="SM00490">
    <property type="entry name" value="HELICc"/>
    <property type="match status" value="1"/>
</dbReference>
<dbReference type="Pfam" id="PF00270">
    <property type="entry name" value="DEAD"/>
    <property type="match status" value="1"/>
</dbReference>
<feature type="compositionally biased region" description="Basic and acidic residues" evidence="6">
    <location>
        <begin position="547"/>
        <end position="566"/>
    </location>
</feature>
<feature type="domain" description="Helicase C-terminal" evidence="9">
    <location>
        <begin position="333"/>
        <end position="493"/>
    </location>
</feature>
<feature type="domain" description="Helicase ATP-binding" evidence="8">
    <location>
        <begin position="118"/>
        <end position="303"/>
    </location>
</feature>
<feature type="compositionally biased region" description="Basic and acidic residues" evidence="6">
    <location>
        <begin position="1677"/>
        <end position="1703"/>
    </location>
</feature>
<dbReference type="InterPro" id="IPR014001">
    <property type="entry name" value="Helicase_ATP-bd"/>
</dbReference>
<evidence type="ECO:0000256" key="4">
    <source>
        <dbReference type="ARBA" id="ARBA00022884"/>
    </source>
</evidence>
<feature type="compositionally biased region" description="Basic and acidic residues" evidence="6">
    <location>
        <begin position="589"/>
        <end position="605"/>
    </location>
</feature>
<feature type="region of interest" description="Disordered" evidence="6">
    <location>
        <begin position="1298"/>
        <end position="1341"/>
    </location>
</feature>
<evidence type="ECO:0000256" key="6">
    <source>
        <dbReference type="SAM" id="MobiDB-lite"/>
    </source>
</evidence>
<protein>
    <recommendedName>
        <fullName evidence="5">ATP-dependent RNA helicase</fullName>
        <ecNumber evidence="5">3.6.4.13</ecNumber>
    </recommendedName>
</protein>
<name>A0A261XUI5_9FUNG</name>
<dbReference type="Pfam" id="PF00271">
    <property type="entry name" value="Helicase_C"/>
    <property type="match status" value="1"/>
</dbReference>
<dbReference type="GO" id="GO:0016787">
    <property type="term" value="F:hydrolase activity"/>
    <property type="evidence" value="ECO:0007669"/>
    <property type="project" value="UniProtKB-KW"/>
</dbReference>
<feature type="domain" description="START" evidence="7">
    <location>
        <begin position="692"/>
        <end position="863"/>
    </location>
</feature>
<dbReference type="Gene3D" id="3.40.50.300">
    <property type="entry name" value="P-loop containing nucleotide triphosphate hydrolases"/>
    <property type="match status" value="2"/>
</dbReference>
<dbReference type="PANTHER" id="PTHR24031">
    <property type="entry name" value="RNA HELICASE"/>
    <property type="match status" value="1"/>
</dbReference>
<comment type="catalytic activity">
    <reaction evidence="5">
        <text>ATP + H2O = ADP + phosphate + H(+)</text>
        <dbReference type="Rhea" id="RHEA:13065"/>
        <dbReference type="ChEBI" id="CHEBI:15377"/>
        <dbReference type="ChEBI" id="CHEBI:15378"/>
        <dbReference type="ChEBI" id="CHEBI:30616"/>
        <dbReference type="ChEBI" id="CHEBI:43474"/>
        <dbReference type="ChEBI" id="CHEBI:456216"/>
        <dbReference type="EC" id="3.6.4.13"/>
    </reaction>
</comment>
<dbReference type="Pfam" id="PF01852">
    <property type="entry name" value="START"/>
    <property type="match status" value="2"/>
</dbReference>
<evidence type="ECO:0000256" key="2">
    <source>
        <dbReference type="ARBA" id="ARBA00022801"/>
    </source>
</evidence>
<dbReference type="InterPro" id="IPR011545">
    <property type="entry name" value="DEAD/DEAH_box_helicase_dom"/>
</dbReference>
<dbReference type="CDD" id="cd18787">
    <property type="entry name" value="SF2_C_DEAD"/>
    <property type="match status" value="1"/>
</dbReference>
<dbReference type="Gene3D" id="3.30.530.20">
    <property type="match status" value="2"/>
</dbReference>
<dbReference type="SMART" id="SM00487">
    <property type="entry name" value="DEXDc"/>
    <property type="match status" value="1"/>
</dbReference>
<accession>A0A261XUI5</accession>
<evidence type="ECO:0000259" key="9">
    <source>
        <dbReference type="PROSITE" id="PS51194"/>
    </source>
</evidence>
<sequence>MFFSKSSTLGSGALRCFKSTLHTRISPRPSGIRILARPTVVSLRQPEQFFLYSSNHSAAVLKEAIQETDVCEQAKDEYEATYVAKNFTDIEHIHPITLRSLSKVFKYTAMSKVQHAVLSTAPTTEDMFVKAKTGTGKTLAFLIPAIDNAVARLAASKTPKYMAGRDISVFIISPTRELAQQIAVEAQKLCAFHPLVVHCLVGGESKRDQLRRLRSKRCDIIVGTPGRLNDLLSSTPDFATKCEQVQTLILDEADQLLDMGFKEEIQRIVDVLPKERQTYLFSATVSPQIRQIARDVLRPQHAFMDLVDPNEANTHLNVKQSYIVQPYDRQVSAVSHLLAKHADKKIMVFLPTTKSTQLYADVFRQLSRSRLVAAKTPRIFELHSKKNQAQRTRISDDFRRAPAGSILFTSDVSARGVDYPNVGLVLQVGIPTSREQYIHRLGRTGRAGKDGEGVLMIAPFEEPFVTTEVPDLPLVKHALADVEPLPPAHMDETLVQDAFFGYLGYYSSRVQTLGYPRNSVLDHAQDFIQSFGVEAPHVSPQLLSKMGLRDKQASRSRSRDRSDRRSAGFSGFRGRRSDRPAFKDGSGFRYRDDADSFSRNRERKSQAASSPAKPMLRRKARLTTDESGSEWDEGDHKYEGYLSNMSDTDDVESRPVSGGSGIMVQGSGPTNTTAFVQQADLSLALLKSTLGDDGWKKALKHKSGVVVFMRSGLTKSDKTPVFKGEKVIQGFGPQAIFYVIGMRKLWDDTYEDGNLVENLNDTSSLTYEVSKTTPTSRARDLALVEKIECTTDGKIFFACSSIETPKVPRIQGRVRGNIKLQGWILEPLRTSPISTRVTFVIQESMKGWVPNFAKKSLARRPLVIAHVDAYLKKKAERMRMQSSIASQDDVSTVPKLKHRVPGVRTSSLSDRSFASSAQGKPQDHTPQPTSMHPYMTPAHQSPVPVPAGPLRITTDPQSFRQKPSSTPPSPRPSRSPTSPLPHLYQPNRHTQIQKKTMEEFKALASTVSDWKLHADIKGVKIYTKPVYGNALPMMRGDGVVKNGWTAEQVCSAVQSFGARKFWDKRFEDGKVVDRFSQKESLVHLQLRGIFPLNNRDISAITTIETDPVTGIIFHVTTSVNDPLVPKDPKCVRAHAEMMGWIFSPKYDSVGNTIQVDVTFICQLDLKGNIPSAIVRILTSEIPRCVSRVDEYLQKFGCPPYIRRVAGKITEENFNVNSSSYEVTYLARHDGSQKRYGEWCTDVRVGKKTYPHGFEVVVVPEAGVWVDIIPEKNAVRIFTVSSDMEGKLVKFAIMKKPKRASKESESATETEEQVAVISGELPTPDESDPAKPARENIDEPKPIEKMAETVKAKEEEPDTTVNKRKTVFFDATDLALPSSPKKLIHRRGYSNASVDSAVSNPSTGRPYTQPGQYPSALSHELLFSGANRTNSTPSSPGLGYPPNAYHMMMSKVDEKRSKNVIIISDDLTFNGQQVAVIFMMMLETSTMVASSAARRDAAAVSFLAGINLAAPPETTVLSARQPKPTLGFTWPLERWVTEVSETSVGSDGRRLSSAHPETVHPGLSEASEEERLSAGDMDGRLMESVSTLDMTVDDALEGTMERGRNDGVAVVVDHAMRRTATMLSISSAGTSTPPSRASFSSGQHHLVSRKPLHSALPLEASRRLELYADVGSIEHHHAHDSDFYDDPISREHTRGTSNDAESHHRYPIGPSMNRQRQREATHISDVEPKSALLSIVGGNPSALYPPHPPTKLPPITY</sequence>
<keyword evidence="5" id="KW-0347">Helicase</keyword>
<dbReference type="SUPFAM" id="SSF52540">
    <property type="entry name" value="P-loop containing nucleoside triphosphate hydrolases"/>
    <property type="match status" value="1"/>
</dbReference>
<feature type="compositionally biased region" description="Basic and acidic residues" evidence="6">
    <location>
        <begin position="1715"/>
        <end position="1725"/>
    </location>
</feature>
<comment type="domain">
    <text evidence="5">The Q motif is unique to and characteristic of the DEAD box family of RNA helicases and controls ATP binding and hydrolysis.</text>
</comment>
<feature type="region of interest" description="Disordered" evidence="6">
    <location>
        <begin position="1542"/>
        <end position="1573"/>
    </location>
</feature>
<keyword evidence="3 5" id="KW-0067">ATP-binding</keyword>
<dbReference type="CDD" id="cd00177">
    <property type="entry name" value="START"/>
    <property type="match status" value="2"/>
</dbReference>
<evidence type="ECO:0000259" key="7">
    <source>
        <dbReference type="PROSITE" id="PS50848"/>
    </source>
</evidence>
<keyword evidence="2 5" id="KW-0378">Hydrolase</keyword>
<evidence type="ECO:0000256" key="1">
    <source>
        <dbReference type="ARBA" id="ARBA00022741"/>
    </source>
</evidence>
<dbReference type="GO" id="GO:0003723">
    <property type="term" value="F:RNA binding"/>
    <property type="evidence" value="ECO:0007669"/>
    <property type="project" value="UniProtKB-UniRule"/>
</dbReference>
<evidence type="ECO:0000259" key="8">
    <source>
        <dbReference type="PROSITE" id="PS51192"/>
    </source>
</evidence>
<reference evidence="10 11" key="1">
    <citation type="journal article" date="2017" name="Mycologia">
        <title>Bifiguratus adelaidae, gen. et sp. nov., a new member of Mucoromycotina in endophytic and soil-dwelling habitats.</title>
        <authorList>
            <person name="Torres-Cruz T.J."/>
            <person name="Billingsley Tobias T.L."/>
            <person name="Almatruk M."/>
            <person name="Hesse C."/>
            <person name="Kuske C.R."/>
            <person name="Desiro A."/>
            <person name="Benucci G.M."/>
            <person name="Bonito G."/>
            <person name="Stajich J.E."/>
            <person name="Dunlap C."/>
            <person name="Arnold A.E."/>
            <person name="Porras-Alfaro A."/>
        </authorList>
    </citation>
    <scope>NUCLEOTIDE SEQUENCE [LARGE SCALE GENOMIC DNA]</scope>
    <source>
        <strain evidence="10 11">AZ0501</strain>
    </source>
</reference>
<dbReference type="PROSITE" id="PS50848">
    <property type="entry name" value="START"/>
    <property type="match status" value="2"/>
</dbReference>
<evidence type="ECO:0000313" key="10">
    <source>
        <dbReference type="EMBL" id="OZJ02021.1"/>
    </source>
</evidence>
<comment type="function">
    <text evidence="5">RNA helicase.</text>
</comment>
<dbReference type="GO" id="GO:0003724">
    <property type="term" value="F:RNA helicase activity"/>
    <property type="evidence" value="ECO:0007669"/>
    <property type="project" value="UniProtKB-EC"/>
</dbReference>
<gene>
    <name evidence="10" type="ORF">BZG36_05225</name>
</gene>
<dbReference type="EC" id="3.6.4.13" evidence="5"/>
<evidence type="ECO:0000256" key="3">
    <source>
        <dbReference type="ARBA" id="ARBA00022840"/>
    </source>
</evidence>
<feature type="non-terminal residue" evidence="10">
    <location>
        <position position="1756"/>
    </location>
</feature>
<organism evidence="10 11">
    <name type="scientific">Bifiguratus adelaidae</name>
    <dbReference type="NCBI Taxonomy" id="1938954"/>
    <lineage>
        <taxon>Eukaryota</taxon>
        <taxon>Fungi</taxon>
        <taxon>Fungi incertae sedis</taxon>
        <taxon>Mucoromycota</taxon>
        <taxon>Mucoromycotina</taxon>
        <taxon>Endogonomycetes</taxon>
        <taxon>Endogonales</taxon>
        <taxon>Endogonales incertae sedis</taxon>
        <taxon>Bifiguratus</taxon>
    </lineage>
</organism>
<dbReference type="GO" id="GO:0005524">
    <property type="term" value="F:ATP binding"/>
    <property type="evidence" value="ECO:0007669"/>
    <property type="project" value="UniProtKB-UniRule"/>
</dbReference>
<feature type="compositionally biased region" description="Basic and acidic residues" evidence="6">
    <location>
        <begin position="1327"/>
        <end position="1341"/>
    </location>
</feature>
<feature type="compositionally biased region" description="Low complexity" evidence="6">
    <location>
        <begin position="906"/>
        <end position="916"/>
    </location>
</feature>
<evidence type="ECO:0000256" key="5">
    <source>
        <dbReference type="RuleBase" id="RU365068"/>
    </source>
</evidence>
<dbReference type="GO" id="GO:0008289">
    <property type="term" value="F:lipid binding"/>
    <property type="evidence" value="ECO:0007669"/>
    <property type="project" value="InterPro"/>
</dbReference>
<comment type="caution">
    <text evidence="10">The sequence shown here is derived from an EMBL/GenBank/DDBJ whole genome shotgun (WGS) entry which is preliminary data.</text>
</comment>
<dbReference type="InterPro" id="IPR027417">
    <property type="entry name" value="P-loop_NTPase"/>
</dbReference>
<dbReference type="SUPFAM" id="SSF55961">
    <property type="entry name" value="Bet v1-like"/>
    <property type="match status" value="2"/>
</dbReference>
<comment type="similarity">
    <text evidence="5">Belongs to the DEAD box helicase family.</text>
</comment>
<dbReference type="OrthoDB" id="193716at2759"/>
<dbReference type="InterPro" id="IPR001650">
    <property type="entry name" value="Helicase_C-like"/>
</dbReference>
<proteinExistence type="inferred from homology"/>